<keyword evidence="2 4" id="KW-0647">Proteasome</keyword>
<dbReference type="Pfam" id="PF18055">
    <property type="entry name" value="RPN6_N"/>
    <property type="match status" value="1"/>
</dbReference>
<accession>A0A6B2E684</accession>
<dbReference type="SMART" id="SM00088">
    <property type="entry name" value="PINT"/>
    <property type="match status" value="1"/>
</dbReference>
<reference evidence="4" key="1">
    <citation type="submission" date="2019-10" db="EMBL/GenBank/DDBJ databases">
        <title>Short sand fly seasons in Tbilisi, Georgia, hinder development of host immunity to saliva of the visceral leishmaniasis vector Phlebotomus kandelakii.</title>
        <authorList>
            <person name="Oliveira F."/>
            <person name="Giorgobiani E."/>
            <person name="Guimaraes-Costa A.B."/>
            <person name="Abdeladhim M."/>
            <person name="Oristian J."/>
            <person name="Tskhvaradze L."/>
            <person name="Tsertsvadze N."/>
            <person name="Zakalashvili M."/>
            <person name="Valenzuela J.G."/>
            <person name="Kamhawi S."/>
        </authorList>
    </citation>
    <scope>NUCLEOTIDE SEQUENCE</scope>
    <source>
        <strain evidence="4">Wild-capture in Tbilisi</strain>
        <tissue evidence="4">Salivary glands</tissue>
    </source>
</reference>
<dbReference type="Pfam" id="PF01399">
    <property type="entry name" value="PCI"/>
    <property type="match status" value="1"/>
</dbReference>
<dbReference type="InterPro" id="IPR050871">
    <property type="entry name" value="26S_Proteasome/COP9_Components"/>
</dbReference>
<dbReference type="GO" id="GO:0000502">
    <property type="term" value="C:proteasome complex"/>
    <property type="evidence" value="ECO:0007669"/>
    <property type="project" value="UniProtKB-KW"/>
</dbReference>
<evidence type="ECO:0000313" key="4">
    <source>
        <dbReference type="EMBL" id="NBJ57736.1"/>
    </source>
</evidence>
<evidence type="ECO:0000259" key="3">
    <source>
        <dbReference type="PROSITE" id="PS50250"/>
    </source>
</evidence>
<dbReference type="InterPro" id="IPR040780">
    <property type="entry name" value="Rpn6_C_helix"/>
</dbReference>
<dbReference type="EMBL" id="GIFK01000033">
    <property type="protein sequence ID" value="NBJ57736.1"/>
    <property type="molecule type" value="Transcribed_RNA"/>
</dbReference>
<dbReference type="InterPro" id="IPR040773">
    <property type="entry name" value="Rpn6_N"/>
</dbReference>
<dbReference type="SUPFAM" id="SSF46785">
    <property type="entry name" value="Winged helix' DNA-binding domain"/>
    <property type="match status" value="1"/>
</dbReference>
<dbReference type="PROSITE" id="PS50250">
    <property type="entry name" value="PCI"/>
    <property type="match status" value="1"/>
</dbReference>
<name>A0A6B2E684_9DIPT</name>
<sequence length="421" mass="47232">MAGATLFERAQAISSVNREEGISLLNKIVREQEVAENDEELIRIKEQGILQLGELYKQEGKAKELADLIKVTRPFLTLISKAKAAKLVRSLVDLFLDLEAGTGIEVQLCKECIEWAKQEKRTFLRQSLEARLIALYFDTGMYTEALALGSQLLKELKKLDDKNLLVEVQLLESKTYHALSNLPKARAALTSARTTANAIYCAPKMQAALDLQSGILHAADERDFKTAYSYFYEAFEGYDSVSSNRALTALKYMLLCKIMLGQSDDVNQIVSGKLAITYSGRDIDAMKAVAQASHKRSLADFQLALKEFKKELEDDVIVKAHLGTLYDTMLEQNLCRIIEPYSRVEVAHIAECIKLPMMQVEKKLSQMILDKKFSGILDQGDGVLIVFEETPVDKTYDTALEVIQHMGKVVDTLYQKAKKLS</sequence>
<feature type="domain" description="PCI" evidence="3">
    <location>
        <begin position="223"/>
        <end position="391"/>
    </location>
</feature>
<evidence type="ECO:0000256" key="2">
    <source>
        <dbReference type="ARBA" id="ARBA00022942"/>
    </source>
</evidence>
<dbReference type="AlphaFoldDB" id="A0A6B2E684"/>
<dbReference type="FunFam" id="1.25.40.570:FF:000003">
    <property type="entry name" value="26S proteasome non-ATPase regulatory subunit 11"/>
    <property type="match status" value="1"/>
</dbReference>
<evidence type="ECO:0000256" key="1">
    <source>
        <dbReference type="ARBA" id="ARBA00007454"/>
    </source>
</evidence>
<dbReference type="PANTHER" id="PTHR10678">
    <property type="entry name" value="26S PROTEASOME NON-ATPASE REGULATORY SUBUNIT 11/COP9 SIGNALOSOME COMPLEX SUBUNIT 2"/>
    <property type="match status" value="1"/>
</dbReference>
<dbReference type="Gene3D" id="1.25.40.570">
    <property type="match status" value="1"/>
</dbReference>
<proteinExistence type="inferred from homology"/>
<protein>
    <submittedName>
        <fullName evidence="4">Putative 26s proteasome regulatory complex subunit</fullName>
    </submittedName>
</protein>
<comment type="similarity">
    <text evidence="1">Belongs to the proteasome subunit S9 family.</text>
</comment>
<dbReference type="InterPro" id="IPR000717">
    <property type="entry name" value="PCI_dom"/>
</dbReference>
<organism evidence="4">
    <name type="scientific">Phlebotomus kandelakii</name>
    <dbReference type="NCBI Taxonomy" id="1109342"/>
    <lineage>
        <taxon>Eukaryota</taxon>
        <taxon>Metazoa</taxon>
        <taxon>Ecdysozoa</taxon>
        <taxon>Arthropoda</taxon>
        <taxon>Hexapoda</taxon>
        <taxon>Insecta</taxon>
        <taxon>Pterygota</taxon>
        <taxon>Neoptera</taxon>
        <taxon>Endopterygota</taxon>
        <taxon>Diptera</taxon>
        <taxon>Nematocera</taxon>
        <taxon>Psychodoidea</taxon>
        <taxon>Psychodidae</taxon>
        <taxon>Phlebotomus</taxon>
        <taxon>Larroussius</taxon>
    </lineage>
</organism>
<dbReference type="Pfam" id="PF18503">
    <property type="entry name" value="RPN6_C_helix"/>
    <property type="match status" value="1"/>
</dbReference>
<dbReference type="InterPro" id="IPR036390">
    <property type="entry name" value="WH_DNA-bd_sf"/>
</dbReference>
<dbReference type="SMART" id="SM00753">
    <property type="entry name" value="PAM"/>
    <property type="match status" value="1"/>
</dbReference>